<dbReference type="STRING" id="478744.SAMN05444359_11473"/>
<dbReference type="Proteomes" id="UP000199021">
    <property type="component" value="Unassembled WGS sequence"/>
</dbReference>
<sequence>MRSSNYLFVLLALFFVISGCREEGEIITTETGDIPPPTVITATVTTVVITQSGEMLSDVDITGLGAAGRLNPDGSYTIDAGQLSSDGTLVTVTSPGHWPERRLLMPAGDGELVETFVLEPKVKAGEIDLTTGGIIQIADGFSVMLAPNTIATTADGSPYEGPVEVYVNHDAPEDADEMLNSPGNVLAQLENGELANLESFGMMDVALESPDGDPLTLDESTPAEVRFPLKSATVPLGPDDIPFWVLDPDGFWLPDGFATLGPDCYIVFINVGGTYNCDVPRPAARICGRFVDAGGFPLTHSPFAVNLVGGLTCYTARIDCNGEFCAWVAADAALEFQVKDSCTGEVIVVPFDPVPVSTSRELGDIVIDLSNSAFAGSLTSCGSAGTPDLELAEIWANGYGGNGGKYFAAQSDGSTIVSLINCDDDEVLVQAFTRDYRAASPVYRRPADDFAPQQLVVCGELDADEFFTLTIDGTDIPITELAPIYWPENGNFNWLVRAAGTLNGEEYSLFLNFSDPATGAFAAADAMGAVYRLEPGQDYGEGRVYVDPDQMLNLIGSSVSADGDVFEGSFDATMNLQNDASQSVEAVNLSVTASFRINL</sequence>
<reference evidence="2" key="1">
    <citation type="submission" date="2016-10" db="EMBL/GenBank/DDBJ databases">
        <authorList>
            <person name="Varghese N."/>
            <person name="Submissions S."/>
        </authorList>
    </citation>
    <scope>NUCLEOTIDE SEQUENCE [LARGE SCALE GENOMIC DNA]</scope>
    <source>
        <strain evidence="2">DSM 24740</strain>
    </source>
</reference>
<name>A0A1H9I7M1_9BACT</name>
<dbReference type="OrthoDB" id="973965at2"/>
<organism evidence="1 2">
    <name type="scientific">Neolewinella agarilytica</name>
    <dbReference type="NCBI Taxonomy" id="478744"/>
    <lineage>
        <taxon>Bacteria</taxon>
        <taxon>Pseudomonadati</taxon>
        <taxon>Bacteroidota</taxon>
        <taxon>Saprospiria</taxon>
        <taxon>Saprospirales</taxon>
        <taxon>Lewinellaceae</taxon>
        <taxon>Neolewinella</taxon>
    </lineage>
</organism>
<evidence type="ECO:0000313" key="2">
    <source>
        <dbReference type="Proteomes" id="UP000199021"/>
    </source>
</evidence>
<proteinExistence type="predicted"/>
<keyword evidence="2" id="KW-1185">Reference proteome</keyword>
<dbReference type="EMBL" id="FOFB01000014">
    <property type="protein sequence ID" value="SEQ70518.1"/>
    <property type="molecule type" value="Genomic_DNA"/>
</dbReference>
<evidence type="ECO:0008006" key="3">
    <source>
        <dbReference type="Google" id="ProtNLM"/>
    </source>
</evidence>
<evidence type="ECO:0000313" key="1">
    <source>
        <dbReference type="EMBL" id="SEQ70518.1"/>
    </source>
</evidence>
<accession>A0A1H9I7M1</accession>
<gene>
    <name evidence="1" type="ORF">SAMN05444359_11473</name>
</gene>
<dbReference type="PROSITE" id="PS51257">
    <property type="entry name" value="PROKAR_LIPOPROTEIN"/>
    <property type="match status" value="1"/>
</dbReference>
<dbReference type="InParanoid" id="A0A1H9I7M1"/>
<dbReference type="AlphaFoldDB" id="A0A1H9I7M1"/>
<dbReference type="RefSeq" id="WP_090169354.1">
    <property type="nucleotide sequence ID" value="NZ_FOFB01000014.1"/>
</dbReference>
<protein>
    <recommendedName>
        <fullName evidence="3">Carboxypeptidase regulatory-like domain-containing protein</fullName>
    </recommendedName>
</protein>